<protein>
    <recommendedName>
        <fullName evidence="9">Chemokine interleukin-8-like domain-containing protein</fullName>
    </recommendedName>
</protein>
<dbReference type="GO" id="GO:0008009">
    <property type="term" value="F:chemokine activity"/>
    <property type="evidence" value="ECO:0007669"/>
    <property type="project" value="InterPro"/>
</dbReference>
<dbReference type="InterPro" id="IPR036048">
    <property type="entry name" value="Interleukin_8-like_sf"/>
</dbReference>
<organism evidence="10 11">
    <name type="scientific">Pangasianodon hypophthalmus</name>
    <name type="common">Striped catfish</name>
    <name type="synonym">Helicophagus hypophthalmus</name>
    <dbReference type="NCBI Taxonomy" id="310915"/>
    <lineage>
        <taxon>Eukaryota</taxon>
        <taxon>Metazoa</taxon>
        <taxon>Chordata</taxon>
        <taxon>Craniata</taxon>
        <taxon>Vertebrata</taxon>
        <taxon>Euteleostomi</taxon>
        <taxon>Actinopterygii</taxon>
        <taxon>Neopterygii</taxon>
        <taxon>Teleostei</taxon>
        <taxon>Ostariophysi</taxon>
        <taxon>Siluriformes</taxon>
        <taxon>Pangasiidae</taxon>
        <taxon>Pangasianodon</taxon>
    </lineage>
</organism>
<dbReference type="InterPro" id="IPR033899">
    <property type="entry name" value="CXC_Chemokine_domain"/>
</dbReference>
<dbReference type="EMBL" id="VFJC01000025">
    <property type="protein sequence ID" value="KAB5528578.1"/>
    <property type="molecule type" value="Genomic_DNA"/>
</dbReference>
<dbReference type="GO" id="GO:0005615">
    <property type="term" value="C:extracellular space"/>
    <property type="evidence" value="ECO:0007669"/>
    <property type="project" value="UniProtKB-KW"/>
</dbReference>
<dbReference type="InterPro" id="IPR001089">
    <property type="entry name" value="Chemokine_CXC"/>
</dbReference>
<dbReference type="InterPro" id="IPR039809">
    <property type="entry name" value="Chemokine_b/g/d"/>
</dbReference>
<evidence type="ECO:0000256" key="2">
    <source>
        <dbReference type="ARBA" id="ARBA00010665"/>
    </source>
</evidence>
<comment type="similarity">
    <text evidence="2">Belongs to the intercrine alpha (chemokine CxC) family.</text>
</comment>
<dbReference type="AlphaFoldDB" id="A0A5N5KE29"/>
<evidence type="ECO:0000256" key="3">
    <source>
        <dbReference type="ARBA" id="ARBA00022500"/>
    </source>
</evidence>
<dbReference type="PRINTS" id="PR00436">
    <property type="entry name" value="INTERLEUKIN8"/>
</dbReference>
<keyword evidence="11" id="KW-1185">Reference proteome</keyword>
<evidence type="ECO:0000256" key="1">
    <source>
        <dbReference type="ARBA" id="ARBA00004613"/>
    </source>
</evidence>
<evidence type="ECO:0000259" key="9">
    <source>
        <dbReference type="SMART" id="SM00199"/>
    </source>
</evidence>
<evidence type="ECO:0000313" key="11">
    <source>
        <dbReference type="Proteomes" id="UP000327468"/>
    </source>
</evidence>
<proteinExistence type="inferred from homology"/>
<dbReference type="InterPro" id="IPR001811">
    <property type="entry name" value="Chemokine_IL8-like_dom"/>
</dbReference>
<accession>A0A5N5KE29</accession>
<dbReference type="CDD" id="cd00273">
    <property type="entry name" value="Chemokine_CXC"/>
    <property type="match status" value="1"/>
</dbReference>
<keyword evidence="4" id="KW-0202">Cytokine</keyword>
<feature type="domain" description="Chemokine interleukin-8-like" evidence="9">
    <location>
        <begin position="26"/>
        <end position="88"/>
    </location>
</feature>
<dbReference type="Gene3D" id="2.40.50.40">
    <property type="match status" value="1"/>
</dbReference>
<dbReference type="GO" id="GO:0006952">
    <property type="term" value="P:defense response"/>
    <property type="evidence" value="ECO:0007669"/>
    <property type="project" value="InterPro"/>
</dbReference>
<dbReference type="PRINTS" id="PR00437">
    <property type="entry name" value="SMALLCYTKCXC"/>
</dbReference>
<keyword evidence="6 8" id="KW-0732">Signal</keyword>
<feature type="chain" id="PRO_5024364332" description="Chemokine interleukin-8-like domain-containing protein" evidence="8">
    <location>
        <begin position="21"/>
        <end position="95"/>
    </location>
</feature>
<sequence length="95" mass="10515">MKSAAVFVAVACLLLAYVQGQPRINSRRCLCQGPVVNAVRLHRIDKIELYPASATCPNVEIVVTLKNSAGQKCLNPDSEFTQNYIKRAIKKRNAE</sequence>
<reference evidence="10 11" key="1">
    <citation type="submission" date="2019-06" db="EMBL/GenBank/DDBJ databases">
        <title>A chromosome-scale genome assembly of the striped catfish, Pangasianodon hypophthalmus.</title>
        <authorList>
            <person name="Wen M."/>
            <person name="Zahm M."/>
            <person name="Roques C."/>
            <person name="Cabau C."/>
            <person name="Klopp C."/>
            <person name="Donnadieu C."/>
            <person name="Jouanno E."/>
            <person name="Avarre J.-C."/>
            <person name="Campet M."/>
            <person name="Ha T.T.T."/>
            <person name="Dugue R."/>
            <person name="Lampietro C."/>
            <person name="Louis A."/>
            <person name="Herpin A."/>
            <person name="Echchiki A."/>
            <person name="Berthelot C."/>
            <person name="Parey E."/>
            <person name="Roest-Crollius H."/>
            <person name="Braasch I."/>
            <person name="Postlethwait J."/>
            <person name="Bobe J."/>
            <person name="Montfort J."/>
            <person name="Bouchez O."/>
            <person name="Begum T."/>
            <person name="Schartl M."/>
            <person name="Guiguen Y."/>
        </authorList>
    </citation>
    <scope>NUCLEOTIDE SEQUENCE [LARGE SCALE GENOMIC DNA]</scope>
    <source>
        <strain evidence="10 11">Indonesia</strain>
        <tissue evidence="10">Blood</tissue>
    </source>
</reference>
<comment type="subcellular location">
    <subcellularLocation>
        <location evidence="1">Secreted</location>
    </subcellularLocation>
</comment>
<evidence type="ECO:0000256" key="8">
    <source>
        <dbReference type="SAM" id="SignalP"/>
    </source>
</evidence>
<keyword evidence="7" id="KW-1015">Disulfide bond</keyword>
<dbReference type="PANTHER" id="PTHR12015:SF191">
    <property type="entry name" value="C-X-C MOTIF CHEMOKINE 11"/>
    <property type="match status" value="1"/>
</dbReference>
<dbReference type="PANTHER" id="PTHR12015">
    <property type="entry name" value="SMALL INDUCIBLE CYTOKINE A"/>
    <property type="match status" value="1"/>
</dbReference>
<keyword evidence="3" id="KW-0145">Chemotaxis</keyword>
<keyword evidence="5" id="KW-0964">Secreted</keyword>
<evidence type="ECO:0000256" key="6">
    <source>
        <dbReference type="ARBA" id="ARBA00022729"/>
    </source>
</evidence>
<dbReference type="SUPFAM" id="SSF54117">
    <property type="entry name" value="Interleukin 8-like chemokines"/>
    <property type="match status" value="1"/>
</dbReference>
<evidence type="ECO:0000256" key="4">
    <source>
        <dbReference type="ARBA" id="ARBA00022514"/>
    </source>
</evidence>
<feature type="signal peptide" evidence="8">
    <location>
        <begin position="1"/>
        <end position="20"/>
    </location>
</feature>
<name>A0A5N5KE29_PANHP</name>
<dbReference type="Pfam" id="PF00048">
    <property type="entry name" value="IL8"/>
    <property type="match status" value="1"/>
</dbReference>
<dbReference type="GO" id="GO:0006955">
    <property type="term" value="P:immune response"/>
    <property type="evidence" value="ECO:0007669"/>
    <property type="project" value="InterPro"/>
</dbReference>
<dbReference type="Proteomes" id="UP000327468">
    <property type="component" value="Chromosome 24"/>
</dbReference>
<dbReference type="SMART" id="SM00199">
    <property type="entry name" value="SCY"/>
    <property type="match status" value="1"/>
</dbReference>
<evidence type="ECO:0000256" key="7">
    <source>
        <dbReference type="ARBA" id="ARBA00023157"/>
    </source>
</evidence>
<comment type="caution">
    <text evidence="10">The sequence shown here is derived from an EMBL/GenBank/DDBJ whole genome shotgun (WGS) entry which is preliminary data.</text>
</comment>
<evidence type="ECO:0000256" key="5">
    <source>
        <dbReference type="ARBA" id="ARBA00022525"/>
    </source>
</evidence>
<gene>
    <name evidence="10" type="ORF">PHYPO_G00141840</name>
</gene>
<evidence type="ECO:0000313" key="10">
    <source>
        <dbReference type="EMBL" id="KAB5528578.1"/>
    </source>
</evidence>